<proteinExistence type="predicted"/>
<name>A0A9P8CQ89_9HYPO</name>
<dbReference type="RefSeq" id="XP_046117425.1">
    <property type="nucleotide sequence ID" value="XM_046262266.1"/>
</dbReference>
<dbReference type="OrthoDB" id="5141931at2759"/>
<comment type="caution">
    <text evidence="2">The sequence shown here is derived from an EMBL/GenBank/DDBJ whole genome shotgun (WGS) entry which is preliminary data.</text>
</comment>
<protein>
    <submittedName>
        <fullName evidence="2">Uncharacterized protein</fullName>
    </submittedName>
</protein>
<gene>
    <name evidence="2" type="ORF">F5Z01DRAFT_637247</name>
</gene>
<dbReference type="Proteomes" id="UP000887229">
    <property type="component" value="Unassembled WGS sequence"/>
</dbReference>
<dbReference type="EMBL" id="MU251257">
    <property type="protein sequence ID" value="KAG9253501.1"/>
    <property type="molecule type" value="Genomic_DNA"/>
</dbReference>
<keyword evidence="3" id="KW-1185">Reference proteome</keyword>
<feature type="compositionally biased region" description="Polar residues" evidence="1">
    <location>
        <begin position="1"/>
        <end position="32"/>
    </location>
</feature>
<feature type="compositionally biased region" description="Basic and acidic residues" evidence="1">
    <location>
        <begin position="64"/>
        <end position="74"/>
    </location>
</feature>
<dbReference type="AlphaFoldDB" id="A0A9P8CQ89"/>
<accession>A0A9P8CQ89</accession>
<organism evidence="2 3">
    <name type="scientific">Emericellopsis atlantica</name>
    <dbReference type="NCBI Taxonomy" id="2614577"/>
    <lineage>
        <taxon>Eukaryota</taxon>
        <taxon>Fungi</taxon>
        <taxon>Dikarya</taxon>
        <taxon>Ascomycota</taxon>
        <taxon>Pezizomycotina</taxon>
        <taxon>Sordariomycetes</taxon>
        <taxon>Hypocreomycetidae</taxon>
        <taxon>Hypocreales</taxon>
        <taxon>Bionectriaceae</taxon>
        <taxon>Emericellopsis</taxon>
    </lineage>
</organism>
<evidence type="ECO:0000256" key="1">
    <source>
        <dbReference type="SAM" id="MobiDB-lite"/>
    </source>
</evidence>
<reference evidence="2" key="1">
    <citation type="journal article" date="2021" name="IMA Fungus">
        <title>Genomic characterization of three marine fungi, including Emericellopsis atlantica sp. nov. with signatures of a generalist lifestyle and marine biomass degradation.</title>
        <authorList>
            <person name="Hagestad O.C."/>
            <person name="Hou L."/>
            <person name="Andersen J.H."/>
            <person name="Hansen E.H."/>
            <person name="Altermark B."/>
            <person name="Li C."/>
            <person name="Kuhnert E."/>
            <person name="Cox R.J."/>
            <person name="Crous P.W."/>
            <person name="Spatafora J.W."/>
            <person name="Lail K."/>
            <person name="Amirebrahimi M."/>
            <person name="Lipzen A."/>
            <person name="Pangilinan J."/>
            <person name="Andreopoulos W."/>
            <person name="Hayes R.D."/>
            <person name="Ng V."/>
            <person name="Grigoriev I.V."/>
            <person name="Jackson S.A."/>
            <person name="Sutton T.D.S."/>
            <person name="Dobson A.D.W."/>
            <person name="Rama T."/>
        </authorList>
    </citation>
    <scope>NUCLEOTIDE SEQUENCE</scope>
    <source>
        <strain evidence="2">TS7</strain>
    </source>
</reference>
<evidence type="ECO:0000313" key="3">
    <source>
        <dbReference type="Proteomes" id="UP000887229"/>
    </source>
</evidence>
<feature type="region of interest" description="Disordered" evidence="1">
    <location>
        <begin position="64"/>
        <end position="85"/>
    </location>
</feature>
<dbReference type="GeneID" id="70293169"/>
<feature type="compositionally biased region" description="Acidic residues" evidence="1">
    <location>
        <begin position="384"/>
        <end position="399"/>
    </location>
</feature>
<feature type="region of interest" description="Disordered" evidence="1">
    <location>
        <begin position="1"/>
        <end position="46"/>
    </location>
</feature>
<sequence length="405" mass="45757">MSTRTSFDGMQSSWLGGESWTSNQTRSSSLSRGISVPAGAQTRSTKQQYTQLLRQLMLELPRQDRDPSLLDRSSKMRAPGKGPVPVQVERSLRRRHADYWRQIDEQVKHGRPIYGWQQCWGKKCYNRRCLYTDLHSLPVLTKRYSQMMDPGGRSVSFVNAIAQHFWGVNVDQSHRALLEAFLESPVIHGALGQFWKQCRDNKIELKATNFARSVAKLQHQITQIVLSTLSRTPVSLSHEFFGCEEYGSPRRWTLRQLVVQFVCTAETWRRYGLSRGFPWDFGSPNAVAEAYCGILVNFVDMVASKAFYLRILSDMQVNEVWQQWINAYSACRLQGQDSTPGSLAFGPSELAIDSGGGGRTEEVFTGYGCNATSDVTGGPLESFEDAELDAWTSSDDEDHEQEHCG</sequence>
<feature type="region of interest" description="Disordered" evidence="1">
    <location>
        <begin position="384"/>
        <end position="405"/>
    </location>
</feature>
<evidence type="ECO:0000313" key="2">
    <source>
        <dbReference type="EMBL" id="KAG9253501.1"/>
    </source>
</evidence>